<feature type="compositionally biased region" description="Low complexity" evidence="10">
    <location>
        <begin position="25"/>
        <end position="48"/>
    </location>
</feature>
<dbReference type="EMBL" id="GDRN01048953">
    <property type="protein sequence ID" value="JAI66630.1"/>
    <property type="molecule type" value="Transcribed_RNA"/>
</dbReference>
<evidence type="ECO:0000256" key="3">
    <source>
        <dbReference type="ARBA" id="ARBA00019664"/>
    </source>
</evidence>
<evidence type="ECO:0000256" key="10">
    <source>
        <dbReference type="SAM" id="MobiDB-lite"/>
    </source>
</evidence>
<comment type="subcellular location">
    <subcellularLocation>
        <location evidence="1">Nucleus</location>
    </subcellularLocation>
</comment>
<comment type="function">
    <text evidence="8">Component of the Mediator complex, a coactivator involved in the regulated transcription of nearly all RNA polymerase II-dependent genes. Mediator functions as a bridge to convey information from gene-specific regulatory proteins to the basal RNA polymerase II transcription machinery. Mediator is recruited to promoters by direct interactions with regulatory proteins and serves as a scaffold for the assembly of a functional preinitiation complex with RNA polymerase II and the general transcription factors.</text>
</comment>
<evidence type="ECO:0000256" key="7">
    <source>
        <dbReference type="ARBA" id="ARBA00023242"/>
    </source>
</evidence>
<comment type="similarity">
    <text evidence="2">Belongs to the Mediator complex subunit 30 family.</text>
</comment>
<evidence type="ECO:0000313" key="11">
    <source>
        <dbReference type="EMBL" id="JAI66630.1"/>
    </source>
</evidence>
<sequence>MKAMAMSSGSPAMMRGSYNTGQMAPTPQTGGQGIQQGTSDTSQTQTQPQRNTAFLCKVGCETVQEVVMRTCEVFTHLKNVQLPNGTAQAAQVSNEKKARIQDNLNAIQRHFKPLRAIYTRVNDDCAGMEYTHIESLIPYKDDGDSRADHKKIGDNYRCLVEEARELKEQLYLKARYMKEIIDQLRKIIWEVNTMLAMSNT</sequence>
<reference evidence="11" key="1">
    <citation type="submission" date="2015-09" db="EMBL/GenBank/DDBJ databases">
        <title>Scylla olivacea transcriptome.</title>
        <authorList>
            <person name="Ikhwanuddin M."/>
        </authorList>
    </citation>
    <scope>NUCLEOTIDE SEQUENCE</scope>
</reference>
<evidence type="ECO:0000256" key="8">
    <source>
        <dbReference type="ARBA" id="ARBA00025687"/>
    </source>
</evidence>
<dbReference type="PANTHER" id="PTHR31705:SF4">
    <property type="entry name" value="MEDIATOR OF RNA POLYMERASE II TRANSCRIPTION SUBUNIT 30"/>
    <property type="match status" value="1"/>
</dbReference>
<name>A0A0P4WHY7_SCYOL</name>
<organism evidence="11">
    <name type="scientific">Scylla olivacea</name>
    <name type="common">Orange mud crab</name>
    <name type="synonym">Cancer olivacea</name>
    <dbReference type="NCBI Taxonomy" id="85551"/>
    <lineage>
        <taxon>Eukaryota</taxon>
        <taxon>Metazoa</taxon>
        <taxon>Ecdysozoa</taxon>
        <taxon>Arthropoda</taxon>
        <taxon>Crustacea</taxon>
        <taxon>Multicrustacea</taxon>
        <taxon>Malacostraca</taxon>
        <taxon>Eumalacostraca</taxon>
        <taxon>Eucarida</taxon>
        <taxon>Decapoda</taxon>
        <taxon>Pleocyemata</taxon>
        <taxon>Brachyura</taxon>
        <taxon>Eubrachyura</taxon>
        <taxon>Portunoidea</taxon>
        <taxon>Portunidae</taxon>
        <taxon>Portuninae</taxon>
        <taxon>Scylla</taxon>
    </lineage>
</organism>
<dbReference type="InterPro" id="IPR021019">
    <property type="entry name" value="Mediator_Med30_met"/>
</dbReference>
<dbReference type="Pfam" id="PF11315">
    <property type="entry name" value="Med30"/>
    <property type="match status" value="1"/>
</dbReference>
<dbReference type="GO" id="GO:0045893">
    <property type="term" value="P:positive regulation of DNA-templated transcription"/>
    <property type="evidence" value="ECO:0007669"/>
    <property type="project" value="TreeGrafter"/>
</dbReference>
<dbReference type="GO" id="GO:0016592">
    <property type="term" value="C:mediator complex"/>
    <property type="evidence" value="ECO:0007669"/>
    <property type="project" value="TreeGrafter"/>
</dbReference>
<feature type="region of interest" description="Disordered" evidence="10">
    <location>
        <begin position="1"/>
        <end position="48"/>
    </location>
</feature>
<evidence type="ECO:0000256" key="2">
    <source>
        <dbReference type="ARBA" id="ARBA00010606"/>
    </source>
</evidence>
<evidence type="ECO:0000256" key="5">
    <source>
        <dbReference type="ARBA" id="ARBA00023159"/>
    </source>
</evidence>
<feature type="compositionally biased region" description="Low complexity" evidence="10">
    <location>
        <begin position="1"/>
        <end position="14"/>
    </location>
</feature>
<keyword evidence="6" id="KW-0804">Transcription</keyword>
<dbReference type="GO" id="GO:0003712">
    <property type="term" value="F:transcription coregulator activity"/>
    <property type="evidence" value="ECO:0007669"/>
    <property type="project" value="TreeGrafter"/>
</dbReference>
<accession>A0A0P4WHY7</accession>
<dbReference type="PANTHER" id="PTHR31705">
    <property type="entry name" value="MEDIATOR OF RNA POLYMERASE II TRANSCRIPTION SUBUNIT 30"/>
    <property type="match status" value="1"/>
</dbReference>
<evidence type="ECO:0000256" key="9">
    <source>
        <dbReference type="ARBA" id="ARBA00031981"/>
    </source>
</evidence>
<keyword evidence="5" id="KW-0010">Activator</keyword>
<proteinExistence type="inferred from homology"/>
<protein>
    <recommendedName>
        <fullName evidence="3">Mediator of RNA polymerase II transcription subunit 30</fullName>
    </recommendedName>
    <alternativeName>
        <fullName evidence="9">Mediator complex subunit 30</fullName>
    </alternativeName>
</protein>
<keyword evidence="7" id="KW-0539">Nucleus</keyword>
<evidence type="ECO:0000256" key="4">
    <source>
        <dbReference type="ARBA" id="ARBA00023015"/>
    </source>
</evidence>
<keyword evidence="4" id="KW-0805">Transcription regulation</keyword>
<dbReference type="AlphaFoldDB" id="A0A0P4WHY7"/>
<evidence type="ECO:0000256" key="6">
    <source>
        <dbReference type="ARBA" id="ARBA00023163"/>
    </source>
</evidence>
<evidence type="ECO:0000256" key="1">
    <source>
        <dbReference type="ARBA" id="ARBA00004123"/>
    </source>
</evidence>